<dbReference type="EMBL" id="CAFBMW010000008">
    <property type="protein sequence ID" value="CAB4932890.1"/>
    <property type="molecule type" value="Genomic_DNA"/>
</dbReference>
<proteinExistence type="predicted"/>
<reference evidence="2" key="1">
    <citation type="submission" date="2020-05" db="EMBL/GenBank/DDBJ databases">
        <authorList>
            <person name="Chiriac C."/>
            <person name="Salcher M."/>
            <person name="Ghai R."/>
            <person name="Kavagutti S V."/>
        </authorList>
    </citation>
    <scope>NUCLEOTIDE SEQUENCE</scope>
</reference>
<feature type="transmembrane region" description="Helical" evidence="1">
    <location>
        <begin position="69"/>
        <end position="89"/>
    </location>
</feature>
<evidence type="ECO:0000256" key="1">
    <source>
        <dbReference type="SAM" id="Phobius"/>
    </source>
</evidence>
<keyword evidence="1" id="KW-0812">Transmembrane</keyword>
<evidence type="ECO:0000313" key="2">
    <source>
        <dbReference type="EMBL" id="CAB4932890.1"/>
    </source>
</evidence>
<accession>A0A6J7IQ07</accession>
<dbReference type="AlphaFoldDB" id="A0A6J7IQ07"/>
<organism evidence="2">
    <name type="scientific">freshwater metagenome</name>
    <dbReference type="NCBI Taxonomy" id="449393"/>
    <lineage>
        <taxon>unclassified sequences</taxon>
        <taxon>metagenomes</taxon>
        <taxon>ecological metagenomes</taxon>
    </lineage>
</organism>
<gene>
    <name evidence="2" type="ORF">UFOPK3662_01346</name>
</gene>
<name>A0A6J7IQ07_9ZZZZ</name>
<feature type="transmembrane region" description="Helical" evidence="1">
    <location>
        <begin position="12"/>
        <end position="37"/>
    </location>
</feature>
<keyword evidence="1" id="KW-0472">Membrane</keyword>
<feature type="transmembrane region" description="Helical" evidence="1">
    <location>
        <begin position="109"/>
        <end position="126"/>
    </location>
</feature>
<protein>
    <submittedName>
        <fullName evidence="2">Unannotated protein</fullName>
    </submittedName>
</protein>
<sequence length="178" mass="18177">MAGEVRVVQARAPYVLARALAATVLTVAGAASAHTWAGGDVPTAPGLALIAAVVLVASLLVLRRGVPAPVLLPVVAVAQLGVHSSFGLVSSHDRMTGTEPGSGWSWQMVAAHAFVTALTAVLWWAARRAAAYAVQLLVRPAGPVAGQLRRPVASATPVPRVHLLVPLLRGPPAAVLPT</sequence>
<keyword evidence="1" id="KW-1133">Transmembrane helix</keyword>
<feature type="transmembrane region" description="Helical" evidence="1">
    <location>
        <begin position="43"/>
        <end position="62"/>
    </location>
</feature>